<feature type="transmembrane region" description="Helical" evidence="11">
    <location>
        <begin position="21"/>
        <end position="42"/>
    </location>
</feature>
<dbReference type="InterPro" id="IPR023271">
    <property type="entry name" value="Aquaporin-like"/>
</dbReference>
<dbReference type="OrthoDB" id="3222at2759"/>
<dbReference type="Proteomes" id="UP000186922">
    <property type="component" value="Unassembled WGS sequence"/>
</dbReference>
<dbReference type="EMBL" id="BDGG01000003">
    <property type="protein sequence ID" value="GAU95220.1"/>
    <property type="molecule type" value="Genomic_DNA"/>
</dbReference>
<reference evidence="12 13" key="1">
    <citation type="journal article" date="2016" name="Nat. Commun.">
        <title>Extremotolerant tardigrade genome and improved radiotolerance of human cultured cells by tardigrade-unique protein.</title>
        <authorList>
            <person name="Hashimoto T."/>
            <person name="Horikawa D.D."/>
            <person name="Saito Y."/>
            <person name="Kuwahara H."/>
            <person name="Kozuka-Hata H."/>
            <person name="Shin-I T."/>
            <person name="Minakuchi Y."/>
            <person name="Ohishi K."/>
            <person name="Motoyama A."/>
            <person name="Aizu T."/>
            <person name="Enomoto A."/>
            <person name="Kondo K."/>
            <person name="Tanaka S."/>
            <person name="Hara Y."/>
            <person name="Koshikawa S."/>
            <person name="Sagara H."/>
            <person name="Miura T."/>
            <person name="Yokobori S."/>
            <person name="Miyagawa K."/>
            <person name="Suzuki Y."/>
            <person name="Kubo T."/>
            <person name="Oyama M."/>
            <person name="Kohara Y."/>
            <person name="Fujiyama A."/>
            <person name="Arakawa K."/>
            <person name="Katayama T."/>
            <person name="Toyoda A."/>
            <person name="Kunieda T."/>
        </authorList>
    </citation>
    <scope>NUCLEOTIDE SEQUENCE [LARGE SCALE GENOMIC DNA]</scope>
    <source>
        <strain evidence="12 13">YOKOZUNA-1</strain>
    </source>
</reference>
<dbReference type="GO" id="GO:0015250">
    <property type="term" value="F:water channel activity"/>
    <property type="evidence" value="ECO:0007669"/>
    <property type="project" value="TreeGrafter"/>
</dbReference>
<dbReference type="PANTHER" id="PTHR19139:SF199">
    <property type="entry name" value="MIP17260P"/>
    <property type="match status" value="1"/>
</dbReference>
<keyword evidence="7" id="KW-0346">Stress response</keyword>
<evidence type="ECO:0000256" key="4">
    <source>
        <dbReference type="ARBA" id="ARBA00022475"/>
    </source>
</evidence>
<feature type="compositionally biased region" description="Basic and acidic residues" evidence="10">
    <location>
        <begin position="269"/>
        <end position="278"/>
    </location>
</feature>
<evidence type="ECO:0000256" key="7">
    <source>
        <dbReference type="ARBA" id="ARBA00023016"/>
    </source>
</evidence>
<evidence type="ECO:0000256" key="9">
    <source>
        <dbReference type="RuleBase" id="RU000477"/>
    </source>
</evidence>
<feature type="transmembrane region" description="Helical" evidence="11">
    <location>
        <begin position="99"/>
        <end position="120"/>
    </location>
</feature>
<feature type="transmembrane region" description="Helical" evidence="11">
    <location>
        <begin position="222"/>
        <end position="242"/>
    </location>
</feature>
<evidence type="ECO:0000256" key="10">
    <source>
        <dbReference type="SAM" id="MobiDB-lite"/>
    </source>
</evidence>
<keyword evidence="6 11" id="KW-1133">Transmembrane helix</keyword>
<proteinExistence type="inferred from homology"/>
<keyword evidence="4" id="KW-1003">Cell membrane</keyword>
<feature type="transmembrane region" description="Helical" evidence="11">
    <location>
        <begin position="179"/>
        <end position="202"/>
    </location>
</feature>
<keyword evidence="13" id="KW-1185">Reference proteome</keyword>
<feature type="transmembrane region" description="Helical" evidence="11">
    <location>
        <begin position="62"/>
        <end position="87"/>
    </location>
</feature>
<evidence type="ECO:0000256" key="6">
    <source>
        <dbReference type="ARBA" id="ARBA00022989"/>
    </source>
</evidence>
<evidence type="ECO:0000256" key="11">
    <source>
        <dbReference type="SAM" id="Phobius"/>
    </source>
</evidence>
<evidence type="ECO:0000313" key="13">
    <source>
        <dbReference type="Proteomes" id="UP000186922"/>
    </source>
</evidence>
<dbReference type="InterPro" id="IPR034294">
    <property type="entry name" value="Aquaporin_transptr"/>
</dbReference>
<dbReference type="CDD" id="cd00333">
    <property type="entry name" value="MIP"/>
    <property type="match status" value="1"/>
</dbReference>
<dbReference type="AlphaFoldDB" id="A0A1D1V2X6"/>
<evidence type="ECO:0000256" key="8">
    <source>
        <dbReference type="ARBA" id="ARBA00023136"/>
    </source>
</evidence>
<comment type="subcellular location">
    <subcellularLocation>
        <location evidence="1">Cell membrane</location>
        <topology evidence="1">Multi-pass membrane protein</topology>
    </subcellularLocation>
</comment>
<feature type="transmembrane region" description="Helical" evidence="11">
    <location>
        <begin position="140"/>
        <end position="167"/>
    </location>
</feature>
<dbReference type="NCBIfam" id="TIGR00861">
    <property type="entry name" value="MIP"/>
    <property type="match status" value="1"/>
</dbReference>
<dbReference type="PRINTS" id="PR00783">
    <property type="entry name" value="MINTRINSICP"/>
</dbReference>
<feature type="compositionally biased region" description="Acidic residues" evidence="10">
    <location>
        <begin position="257"/>
        <end position="268"/>
    </location>
</feature>
<keyword evidence="3 9" id="KW-0813">Transport</keyword>
<dbReference type="Pfam" id="PF00230">
    <property type="entry name" value="MIP"/>
    <property type="match status" value="1"/>
</dbReference>
<dbReference type="InterPro" id="IPR022357">
    <property type="entry name" value="MIP_CS"/>
</dbReference>
<gene>
    <name evidence="12" type="primary">RvY_06873-1</name>
    <name evidence="12" type="synonym">RvY_06873.1</name>
    <name evidence="12" type="ORF">RvY_06873</name>
</gene>
<evidence type="ECO:0000256" key="5">
    <source>
        <dbReference type="ARBA" id="ARBA00022692"/>
    </source>
</evidence>
<dbReference type="STRING" id="947166.A0A1D1V2X6"/>
<name>A0A1D1V2X6_RAMVA</name>
<evidence type="ECO:0000256" key="1">
    <source>
        <dbReference type="ARBA" id="ARBA00004651"/>
    </source>
</evidence>
<keyword evidence="8 11" id="KW-0472">Membrane</keyword>
<dbReference type="GO" id="GO:0005886">
    <property type="term" value="C:plasma membrane"/>
    <property type="evidence" value="ECO:0007669"/>
    <property type="project" value="UniProtKB-SubCell"/>
</dbReference>
<evidence type="ECO:0000256" key="2">
    <source>
        <dbReference type="ARBA" id="ARBA00006175"/>
    </source>
</evidence>
<organism evidence="12 13">
    <name type="scientific">Ramazzottius varieornatus</name>
    <name type="common">Water bear</name>
    <name type="synonym">Tardigrade</name>
    <dbReference type="NCBI Taxonomy" id="947166"/>
    <lineage>
        <taxon>Eukaryota</taxon>
        <taxon>Metazoa</taxon>
        <taxon>Ecdysozoa</taxon>
        <taxon>Tardigrada</taxon>
        <taxon>Eutardigrada</taxon>
        <taxon>Parachela</taxon>
        <taxon>Hypsibioidea</taxon>
        <taxon>Ramazzottiidae</taxon>
        <taxon>Ramazzottius</taxon>
    </lineage>
</organism>
<feature type="region of interest" description="Disordered" evidence="10">
    <location>
        <begin position="256"/>
        <end position="278"/>
    </location>
</feature>
<dbReference type="SUPFAM" id="SSF81338">
    <property type="entry name" value="Aquaporin-like"/>
    <property type="match status" value="1"/>
</dbReference>
<comment type="similarity">
    <text evidence="2 9">Belongs to the MIP/aquaporin (TC 1.A.8) family.</text>
</comment>
<dbReference type="Gene3D" id="1.20.1080.10">
    <property type="entry name" value="Glycerol uptake facilitator protein"/>
    <property type="match status" value="1"/>
</dbReference>
<sequence>MWFLNPRSSLEDLGKVLFWKALMAEFIGTGFLVFVGCASAVTSTPSANTDAFVTRVALTFGLTVATMVWAICHVSGGHINPAVTLAFLITRKISLLRALLYWVFQCSGAVAGAALLYASVTDPIRAGGFGCNGIRDSKEVLIVTGTQGILIEALITFVLIFTVFATCDGKRSPQAGSGPLAIGIAVLICHLAVIPLTGSSMNPARSLGPAVLRGAHCWTDHYVYWIGPMAGGAIAGLLYDLIFAADASLRKLGDCTSSDEYDPEDEHDADGKRPPARV</sequence>
<evidence type="ECO:0000313" key="12">
    <source>
        <dbReference type="EMBL" id="GAU95220.1"/>
    </source>
</evidence>
<keyword evidence="5 9" id="KW-0812">Transmembrane</keyword>
<dbReference type="PANTHER" id="PTHR19139">
    <property type="entry name" value="AQUAPORIN TRANSPORTER"/>
    <property type="match status" value="1"/>
</dbReference>
<dbReference type="PROSITE" id="PS00221">
    <property type="entry name" value="MIP"/>
    <property type="match status" value="1"/>
</dbReference>
<evidence type="ECO:0000256" key="3">
    <source>
        <dbReference type="ARBA" id="ARBA00022448"/>
    </source>
</evidence>
<accession>A0A1D1V2X6</accession>
<comment type="caution">
    <text evidence="12">The sequence shown here is derived from an EMBL/GenBank/DDBJ whole genome shotgun (WGS) entry which is preliminary data.</text>
</comment>
<protein>
    <submittedName>
        <fullName evidence="12">AQP10</fullName>
    </submittedName>
</protein>
<dbReference type="InterPro" id="IPR000425">
    <property type="entry name" value="MIP"/>
</dbReference>